<dbReference type="Pfam" id="PF19979">
    <property type="entry name" value="DUF6415"/>
    <property type="match status" value="1"/>
</dbReference>
<dbReference type="Proteomes" id="UP000238413">
    <property type="component" value="Chromosome"/>
</dbReference>
<gene>
    <name evidence="1" type="ORF">C4B68_00415</name>
</gene>
<protein>
    <submittedName>
        <fullName evidence="1">Uncharacterized protein</fullName>
    </submittedName>
</protein>
<accession>A0ABM6T1L2</accession>
<dbReference type="InterPro" id="IPR046300">
    <property type="entry name" value="DUF6415"/>
</dbReference>
<name>A0ABM6T1L2_9ACTN</name>
<evidence type="ECO:0000313" key="1">
    <source>
        <dbReference type="EMBL" id="AVH60894.1"/>
    </source>
</evidence>
<keyword evidence="2" id="KW-1185">Reference proteome</keyword>
<dbReference type="EMBL" id="CP026652">
    <property type="protein sequence ID" value="AVH60894.1"/>
    <property type="molecule type" value="Genomic_DNA"/>
</dbReference>
<proteinExistence type="predicted"/>
<organism evidence="1 2">
    <name type="scientific">Streptomyces dengpaensis</name>
    <dbReference type="NCBI Taxonomy" id="2049881"/>
    <lineage>
        <taxon>Bacteria</taxon>
        <taxon>Bacillati</taxon>
        <taxon>Actinomycetota</taxon>
        <taxon>Actinomycetes</taxon>
        <taxon>Kitasatosporales</taxon>
        <taxon>Streptomycetaceae</taxon>
        <taxon>Streptomyces</taxon>
    </lineage>
</organism>
<sequence length="129" mass="14343">MTADVAVRLLSQRASNDHETLGVVLYGLRRFLASEAIDEQLYNDLEAVLGEYAHPVPHLVTAIAARFRKATTTFVEIVPFLVQPYPVDEMRRLIYLSAEHPHPDDAPGHLRRLALAILAILDLMGDTAS</sequence>
<evidence type="ECO:0000313" key="2">
    <source>
        <dbReference type="Proteomes" id="UP000238413"/>
    </source>
</evidence>
<reference evidence="1 2" key="1">
    <citation type="submission" date="2018-02" db="EMBL/GenBank/DDBJ databases">
        <title>Complete genome sequence of Streptomyces dengpaensis, the producer of angucyclines.</title>
        <authorList>
            <person name="Yumei L."/>
        </authorList>
    </citation>
    <scope>NUCLEOTIDE SEQUENCE [LARGE SCALE GENOMIC DNA]</scope>
    <source>
        <strain evidence="1 2">XZHG99</strain>
    </source>
</reference>